<dbReference type="EMBL" id="RBPS01000024">
    <property type="protein sequence ID" value="RMO41239.1"/>
    <property type="molecule type" value="Genomic_DNA"/>
</dbReference>
<feature type="region of interest" description="Disordered" evidence="1">
    <location>
        <begin position="1"/>
        <end position="27"/>
    </location>
</feature>
<evidence type="ECO:0000313" key="3">
    <source>
        <dbReference type="EMBL" id="RMO41239.1"/>
    </source>
</evidence>
<dbReference type="EMBL" id="RBQX01000369">
    <property type="protein sequence ID" value="RMQ05813.1"/>
    <property type="molecule type" value="Genomic_DNA"/>
</dbReference>
<evidence type="ECO:0000256" key="1">
    <source>
        <dbReference type="SAM" id="MobiDB-lite"/>
    </source>
</evidence>
<gene>
    <name evidence="5" type="ORF">ALQ11_101705</name>
    <name evidence="4" type="ORF">ALQ41_101834</name>
    <name evidence="3" type="ORF">ALQ42_101681</name>
    <name evidence="2" type="ORF">ALQ73_101452</name>
</gene>
<comment type="caution">
    <text evidence="3">The sequence shown here is derived from an EMBL/GenBank/DDBJ whole genome shotgun (WGS) entry which is preliminary data.</text>
</comment>
<organism evidence="3 7">
    <name type="scientific">Pseudomonas savastanoi pv. glycinea</name>
    <name type="common">Pseudomonas syringae pv. glycinea</name>
    <dbReference type="NCBI Taxonomy" id="318"/>
    <lineage>
        <taxon>Bacteria</taxon>
        <taxon>Pseudomonadati</taxon>
        <taxon>Pseudomonadota</taxon>
        <taxon>Gammaproteobacteria</taxon>
        <taxon>Pseudomonadales</taxon>
        <taxon>Pseudomonadaceae</taxon>
        <taxon>Pseudomonas</taxon>
    </lineage>
</organism>
<dbReference type="EMBL" id="RBON01000209">
    <property type="protein sequence ID" value="RMM66653.1"/>
    <property type="molecule type" value="Genomic_DNA"/>
</dbReference>
<evidence type="ECO:0000313" key="6">
    <source>
        <dbReference type="Proteomes" id="UP000272471"/>
    </source>
</evidence>
<evidence type="ECO:0000313" key="2">
    <source>
        <dbReference type="EMBL" id="RMM66653.1"/>
    </source>
</evidence>
<dbReference type="EMBL" id="RBPT01000058">
    <property type="protein sequence ID" value="RMO51990.1"/>
    <property type="molecule type" value="Genomic_DNA"/>
</dbReference>
<dbReference type="AlphaFoldDB" id="A0A3M3V7Q1"/>
<dbReference type="Proteomes" id="UP000273536">
    <property type="component" value="Unassembled WGS sequence"/>
</dbReference>
<sequence length="115" mass="12188">MLPGGATDKKRSPPRYSKPTTEKGGGATVLTEGQISEFIQYHQVCAKQCLTTVQLPYYEIGRNAARHLIESLEVSGAQPSPASGLSAGGQGIVMSDLQGIDHASTLSTYCLYSGR</sequence>
<evidence type="ECO:0000313" key="4">
    <source>
        <dbReference type="EMBL" id="RMO51990.1"/>
    </source>
</evidence>
<evidence type="ECO:0000313" key="7">
    <source>
        <dbReference type="Proteomes" id="UP000273536"/>
    </source>
</evidence>
<protein>
    <submittedName>
        <fullName evidence="2">LacI family transcriptional regulator</fullName>
    </submittedName>
    <submittedName>
        <fullName evidence="3">Transcriptional regulator, LacI family</fullName>
    </submittedName>
</protein>
<dbReference type="Proteomes" id="UP000280599">
    <property type="component" value="Unassembled WGS sequence"/>
</dbReference>
<accession>A0A3M3V7Q1</accession>
<reference evidence="6 7" key="1">
    <citation type="submission" date="2018-08" db="EMBL/GenBank/DDBJ databases">
        <title>Recombination of ecologically and evolutionarily significant loci maintains genetic cohesion in the Pseudomonas syringae species complex.</title>
        <authorList>
            <person name="Dillon M."/>
            <person name="Thakur S."/>
            <person name="Almeida R.N.D."/>
            <person name="Weir B.S."/>
            <person name="Guttman D.S."/>
        </authorList>
    </citation>
    <scope>NUCLEOTIDE SEQUENCE [LARGE SCALE GENOMIC DNA]</scope>
    <source>
        <strain evidence="5 6">ICMP 4182</strain>
        <strain evidence="2 8">ICMP 4324</strain>
        <strain evidence="3 7">ICMP 6372</strain>
        <strain evidence="4 9">ICMP 867</strain>
    </source>
</reference>
<evidence type="ECO:0000313" key="8">
    <source>
        <dbReference type="Proteomes" id="UP000276829"/>
    </source>
</evidence>
<evidence type="ECO:0000313" key="9">
    <source>
        <dbReference type="Proteomes" id="UP000280599"/>
    </source>
</evidence>
<name>A0A3M3V7Q1_PSESG</name>
<evidence type="ECO:0000313" key="5">
    <source>
        <dbReference type="EMBL" id="RMQ05813.1"/>
    </source>
</evidence>
<dbReference type="Proteomes" id="UP000272471">
    <property type="component" value="Unassembled WGS sequence"/>
</dbReference>
<dbReference type="Proteomes" id="UP000276829">
    <property type="component" value="Unassembled WGS sequence"/>
</dbReference>
<proteinExistence type="predicted"/>